<evidence type="ECO:0000256" key="4">
    <source>
        <dbReference type="RuleBase" id="RU367119"/>
    </source>
</evidence>
<evidence type="ECO:0000259" key="5">
    <source>
        <dbReference type="Pfam" id="PF12849"/>
    </source>
</evidence>
<dbReference type="GO" id="GO:0042301">
    <property type="term" value="F:phosphate ion binding"/>
    <property type="evidence" value="ECO:0007669"/>
    <property type="project" value="UniProtKB-UniRule"/>
</dbReference>
<keyword evidence="4" id="KW-0592">Phosphate transport</keyword>
<dbReference type="CDD" id="cd13653">
    <property type="entry name" value="PBP2_phosphate_like_1"/>
    <property type="match status" value="1"/>
</dbReference>
<dbReference type="InterPro" id="IPR024370">
    <property type="entry name" value="PBP_domain"/>
</dbReference>
<organism evidence="6 7">
    <name type="scientific">Photobacterium leiognathi subsp. mandapamensis</name>
    <name type="common">Photobacterium mandapamensis</name>
    <dbReference type="NCBI Taxonomy" id="48408"/>
    <lineage>
        <taxon>Bacteria</taxon>
        <taxon>Pseudomonadati</taxon>
        <taxon>Pseudomonadota</taxon>
        <taxon>Gammaproteobacteria</taxon>
        <taxon>Vibrionales</taxon>
        <taxon>Vibrionaceae</taxon>
        <taxon>Photobacterium</taxon>
    </lineage>
</organism>
<proteinExistence type="inferred from homology"/>
<comment type="function">
    <text evidence="4">Involved in the system for phosphate transport across the cytoplasmic membrane.</text>
</comment>
<comment type="similarity">
    <text evidence="1 4">Belongs to the PstS family.</text>
</comment>
<dbReference type="InterPro" id="IPR011862">
    <property type="entry name" value="Phos-bd"/>
</dbReference>
<evidence type="ECO:0000256" key="3">
    <source>
        <dbReference type="ARBA" id="ARBA00022729"/>
    </source>
</evidence>
<feature type="chain" id="PRO_5027148874" description="Phosphate-binding protein" evidence="4">
    <location>
        <begin position="23"/>
        <end position="276"/>
    </location>
</feature>
<dbReference type="NCBIfam" id="TIGR02136">
    <property type="entry name" value="ptsS_2"/>
    <property type="match status" value="1"/>
</dbReference>
<evidence type="ECO:0000256" key="1">
    <source>
        <dbReference type="ARBA" id="ARBA00008725"/>
    </source>
</evidence>
<keyword evidence="2 4" id="KW-0813">Transport</keyword>
<dbReference type="RefSeq" id="WP_107185184.1">
    <property type="nucleotide sequence ID" value="NZ_JAWQGC010000001.1"/>
</dbReference>
<evidence type="ECO:0000313" key="7">
    <source>
        <dbReference type="Proteomes" id="UP000240530"/>
    </source>
</evidence>
<keyword evidence="3 4" id="KW-0732">Signal</keyword>
<name>A0A2T3KUC8_PHOLD</name>
<evidence type="ECO:0000256" key="2">
    <source>
        <dbReference type="ARBA" id="ARBA00022448"/>
    </source>
</evidence>
<accession>A0A2T3KUC8</accession>
<dbReference type="AlphaFoldDB" id="A0A2T3KUC8"/>
<gene>
    <name evidence="6" type="ORF">C0W93_11785</name>
</gene>
<dbReference type="PANTHER" id="PTHR30570:SF1">
    <property type="entry name" value="PHOSPHATE-BINDING PROTEIN PSTS"/>
    <property type="match status" value="1"/>
</dbReference>
<dbReference type="GO" id="GO:0007155">
    <property type="term" value="P:cell adhesion"/>
    <property type="evidence" value="ECO:0007669"/>
    <property type="project" value="UniProtKB-UniRule"/>
</dbReference>
<dbReference type="PANTHER" id="PTHR30570">
    <property type="entry name" value="PERIPLASMIC PHOSPHATE BINDING COMPONENT OF PHOSPHATE ABC TRANSPORTER"/>
    <property type="match status" value="1"/>
</dbReference>
<evidence type="ECO:0000313" key="6">
    <source>
        <dbReference type="EMBL" id="PSV10398.1"/>
    </source>
</evidence>
<dbReference type="EMBL" id="PYNS01000012">
    <property type="protein sequence ID" value="PSV10398.1"/>
    <property type="molecule type" value="Genomic_DNA"/>
</dbReference>
<feature type="signal peptide" evidence="4">
    <location>
        <begin position="1"/>
        <end position="22"/>
    </location>
</feature>
<sequence length="276" mass="29959">MLKTIISLLTLGLCVTSATVQAKETVTVAGSTSVSHIMDVLADTYSLTHKNTTIAIQGTGSTAGITAVKQGAAEIAMSSRIIEPTELEGDYKTVTIAHDGIALVVNKDNPVSNLTHQQVMDIYQGKITNWKSINGNDLDMAVVSRENASGSRFSFEHFMGLTKKVSEFTVSDISPRVLVVSTNGMVKSLVSRNKHAIGYVSLGSVDDSVKAVSYDNVFPTIEKIESGEYKIARPFLLMFKESKLDKDAQQFIKFVLSNQAQTIIRDKGYVSIDEKA</sequence>
<reference evidence="6 7" key="1">
    <citation type="submission" date="2018-03" db="EMBL/GenBank/DDBJ databases">
        <title>Whole genome sequencing of Histamine producing bacteria.</title>
        <authorList>
            <person name="Butler K."/>
        </authorList>
    </citation>
    <scope>NUCLEOTIDE SEQUENCE [LARGE SCALE GENOMIC DNA]</scope>
    <source>
        <strain evidence="6 7">Res.4.1</strain>
    </source>
</reference>
<keyword evidence="4" id="KW-0964">Secreted</keyword>
<dbReference type="GO" id="GO:0042597">
    <property type="term" value="C:periplasmic space"/>
    <property type="evidence" value="ECO:0007669"/>
    <property type="project" value="UniProtKB-SubCell"/>
</dbReference>
<feature type="domain" description="PBP" evidence="5">
    <location>
        <begin position="19"/>
        <end position="258"/>
    </location>
</feature>
<dbReference type="Pfam" id="PF12849">
    <property type="entry name" value="PBP_like_2"/>
    <property type="match status" value="1"/>
</dbReference>
<dbReference type="GO" id="GO:0006817">
    <property type="term" value="P:phosphate ion transport"/>
    <property type="evidence" value="ECO:0007669"/>
    <property type="project" value="UniProtKB-UniRule"/>
</dbReference>
<comment type="subcellular location">
    <subcellularLocation>
        <location evidence="4">Periplasm</location>
    </subcellularLocation>
    <subcellularLocation>
        <location evidence="4">Secreted</location>
    </subcellularLocation>
</comment>
<dbReference type="SUPFAM" id="SSF53850">
    <property type="entry name" value="Periplasmic binding protein-like II"/>
    <property type="match status" value="1"/>
</dbReference>
<dbReference type="GO" id="GO:0005576">
    <property type="term" value="C:extracellular region"/>
    <property type="evidence" value="ECO:0007669"/>
    <property type="project" value="UniProtKB-SubCell"/>
</dbReference>
<dbReference type="Gene3D" id="3.40.190.10">
    <property type="entry name" value="Periplasmic binding protein-like II"/>
    <property type="match status" value="2"/>
</dbReference>
<dbReference type="InterPro" id="IPR050811">
    <property type="entry name" value="Phosphate_ABC_transporter"/>
</dbReference>
<protein>
    <recommendedName>
        <fullName evidence="4">Phosphate-binding protein</fullName>
    </recommendedName>
</protein>
<comment type="caution">
    <text evidence="6">The sequence shown here is derived from an EMBL/GenBank/DDBJ whole genome shotgun (WGS) entry which is preliminary data.</text>
</comment>
<dbReference type="Proteomes" id="UP000240530">
    <property type="component" value="Unassembled WGS sequence"/>
</dbReference>
<keyword evidence="4" id="KW-0574">Periplasm</keyword>